<evidence type="ECO:0000256" key="1">
    <source>
        <dbReference type="SAM" id="MobiDB-lite"/>
    </source>
</evidence>
<evidence type="ECO:0000256" key="2">
    <source>
        <dbReference type="SAM" id="Phobius"/>
    </source>
</evidence>
<organism evidence="3 4">
    <name type="scientific">Petrachloros mirabilis ULC683</name>
    <dbReference type="NCBI Taxonomy" id="2781853"/>
    <lineage>
        <taxon>Bacteria</taxon>
        <taxon>Bacillati</taxon>
        <taxon>Cyanobacteriota</taxon>
        <taxon>Cyanophyceae</taxon>
        <taxon>Synechococcales</taxon>
        <taxon>Petrachlorosaceae</taxon>
        <taxon>Petrachloros</taxon>
        <taxon>Petrachloros mirabilis</taxon>
    </lineage>
</organism>
<comment type="caution">
    <text evidence="3">The sequence shown here is derived from an EMBL/GenBank/DDBJ whole genome shotgun (WGS) entry which is preliminary data.</text>
</comment>
<evidence type="ECO:0000313" key="4">
    <source>
        <dbReference type="Proteomes" id="UP000607397"/>
    </source>
</evidence>
<keyword evidence="2" id="KW-1133">Transmembrane helix</keyword>
<protein>
    <submittedName>
        <fullName evidence="3">Uncharacterized protein</fullName>
    </submittedName>
</protein>
<feature type="transmembrane region" description="Helical" evidence="2">
    <location>
        <begin position="20"/>
        <end position="39"/>
    </location>
</feature>
<sequence length="473" mass="49493">MKSSSRNLPPFWRQPGGIGLMASVGFHAVVFAGLALMPAGGQQESGDLRIVGLVNEPSSGQASGSNAPPPGLDFSNFEFPPIGNLPEMPEAPPLPPAQSFFTPPSVTTPPRQSFPTMPLPSRGSPAIPPSLPSRGAISSNPSPSVPRTPSPQDYEFGDPSTLPTLESPFALNPPQLPGGLGQPLPNESPSSESPSQQSPSDGLSSTLPGAGENQDYQSSVLLNDWVRNSRNVHDPQILPQEVELALEYPIAACADQLEGTAKVAALYDQNGRLATNETNLADAQQQYAFNVNRNPVFIQSSGQTILDDALLARVKTFQPEVTGYHQARVFRVDFQYNAETCQKAAAAGLTSGESQSPAAGESQSPAAEDSEGEEEPEGGAPETPETDASPEPSSSQTSDEASLSAPDNTSTDGQTSPSLEVTSPAVEATPPQETQDIQESAPKADLLDLLQNPPAESESAVEPAAETSEEEAP</sequence>
<accession>A0A8K2AGU9</accession>
<feature type="compositionally biased region" description="Low complexity" evidence="1">
    <location>
        <begin position="453"/>
        <end position="466"/>
    </location>
</feature>
<feature type="compositionally biased region" description="Polar residues" evidence="1">
    <location>
        <begin position="391"/>
        <end position="421"/>
    </location>
</feature>
<name>A0A8K2AGU9_9CYAN</name>
<feature type="compositionally biased region" description="Acidic residues" evidence="1">
    <location>
        <begin position="368"/>
        <end position="377"/>
    </location>
</feature>
<proteinExistence type="predicted"/>
<feature type="compositionally biased region" description="Low complexity" evidence="1">
    <location>
        <begin position="378"/>
        <end position="387"/>
    </location>
</feature>
<feature type="compositionally biased region" description="Low complexity" evidence="1">
    <location>
        <begin position="97"/>
        <end position="110"/>
    </location>
</feature>
<reference evidence="3" key="1">
    <citation type="submission" date="2019-12" db="EMBL/GenBank/DDBJ databases">
        <title>High-Quality draft genome sequences of three cyanobacteria isolated from the limestone walls of the Old Cathedral of Coimbra.</title>
        <authorList>
            <person name="Tiago I."/>
            <person name="Soares F."/>
            <person name="Portugal A."/>
        </authorList>
    </citation>
    <scope>NUCLEOTIDE SEQUENCE [LARGE SCALE GENOMIC DNA]</scope>
    <source>
        <strain evidence="3">C</strain>
    </source>
</reference>
<keyword evidence="2" id="KW-0812">Transmembrane</keyword>
<dbReference type="RefSeq" id="WP_161823942.1">
    <property type="nucleotide sequence ID" value="NZ_WVIC01000004.1"/>
</dbReference>
<feature type="compositionally biased region" description="Polar residues" evidence="1">
    <location>
        <begin position="351"/>
        <end position="363"/>
    </location>
</feature>
<feature type="compositionally biased region" description="Polar residues" evidence="1">
    <location>
        <begin position="56"/>
        <end position="66"/>
    </location>
</feature>
<dbReference type="EMBL" id="WVIC01000004">
    <property type="protein sequence ID" value="NCJ05460.1"/>
    <property type="molecule type" value="Genomic_DNA"/>
</dbReference>
<keyword evidence="2" id="KW-0472">Membrane</keyword>
<dbReference type="Proteomes" id="UP000607397">
    <property type="component" value="Unassembled WGS sequence"/>
</dbReference>
<feature type="compositionally biased region" description="Low complexity" evidence="1">
    <location>
        <begin position="182"/>
        <end position="200"/>
    </location>
</feature>
<evidence type="ECO:0000313" key="3">
    <source>
        <dbReference type="EMBL" id="NCJ05460.1"/>
    </source>
</evidence>
<gene>
    <name evidence="3" type="ORF">GS597_02810</name>
</gene>
<feature type="region of interest" description="Disordered" evidence="1">
    <location>
        <begin position="56"/>
        <end position="214"/>
    </location>
</feature>
<dbReference type="AlphaFoldDB" id="A0A8K2AGU9"/>
<keyword evidence="4" id="KW-1185">Reference proteome</keyword>
<feature type="region of interest" description="Disordered" evidence="1">
    <location>
        <begin position="347"/>
        <end position="473"/>
    </location>
</feature>